<keyword evidence="9" id="KW-0119">Carbohydrate metabolism</keyword>
<dbReference type="AlphaFoldDB" id="A0A6A4W7H7"/>
<dbReference type="EC" id="2.8.2.-" evidence="9"/>
<gene>
    <name evidence="10" type="ORF">FJT64_003772</name>
</gene>
<evidence type="ECO:0000256" key="2">
    <source>
        <dbReference type="ARBA" id="ARBA00006339"/>
    </source>
</evidence>
<keyword evidence="9" id="KW-0735">Signal-anchor</keyword>
<reference evidence="10 11" key="1">
    <citation type="submission" date="2019-07" db="EMBL/GenBank/DDBJ databases">
        <title>Draft genome assembly of a fouling barnacle, Amphibalanus amphitrite (Darwin, 1854): The first reference genome for Thecostraca.</title>
        <authorList>
            <person name="Kim W."/>
        </authorList>
    </citation>
    <scope>NUCLEOTIDE SEQUENCE [LARGE SCALE GENOMIC DNA]</scope>
    <source>
        <strain evidence="10">SNU_AA5</strain>
        <tissue evidence="10">Soma without cirri and trophi</tissue>
    </source>
</reference>
<keyword evidence="7 9" id="KW-0472">Membrane</keyword>
<dbReference type="PANTHER" id="PTHR12137">
    <property type="entry name" value="CARBOHYDRATE SULFOTRANSFERASE"/>
    <property type="match status" value="1"/>
</dbReference>
<evidence type="ECO:0000256" key="3">
    <source>
        <dbReference type="ARBA" id="ARBA00022679"/>
    </source>
</evidence>
<feature type="transmembrane region" description="Helical" evidence="9">
    <location>
        <begin position="49"/>
        <end position="72"/>
    </location>
</feature>
<keyword evidence="4 9" id="KW-0812">Transmembrane</keyword>
<evidence type="ECO:0000256" key="4">
    <source>
        <dbReference type="ARBA" id="ARBA00022692"/>
    </source>
</evidence>
<keyword evidence="8 9" id="KW-0325">Glycoprotein</keyword>
<dbReference type="Pfam" id="PF03567">
    <property type="entry name" value="Sulfotransfer_2"/>
    <property type="match status" value="1"/>
</dbReference>
<dbReference type="InterPro" id="IPR018011">
    <property type="entry name" value="Carb_sulfotrans_8-10"/>
</dbReference>
<organism evidence="10 11">
    <name type="scientific">Amphibalanus amphitrite</name>
    <name type="common">Striped barnacle</name>
    <name type="synonym">Balanus amphitrite</name>
    <dbReference type="NCBI Taxonomy" id="1232801"/>
    <lineage>
        <taxon>Eukaryota</taxon>
        <taxon>Metazoa</taxon>
        <taxon>Ecdysozoa</taxon>
        <taxon>Arthropoda</taxon>
        <taxon>Crustacea</taxon>
        <taxon>Multicrustacea</taxon>
        <taxon>Cirripedia</taxon>
        <taxon>Thoracica</taxon>
        <taxon>Thoracicalcarea</taxon>
        <taxon>Balanomorpha</taxon>
        <taxon>Balanoidea</taxon>
        <taxon>Balanidae</taxon>
        <taxon>Amphibalaninae</taxon>
        <taxon>Amphibalanus</taxon>
    </lineage>
</organism>
<dbReference type="Proteomes" id="UP000440578">
    <property type="component" value="Unassembled WGS sequence"/>
</dbReference>
<dbReference type="PANTHER" id="PTHR12137:SF54">
    <property type="entry name" value="CARBOHYDRATE SULFOTRANSFERASE"/>
    <property type="match status" value="1"/>
</dbReference>
<dbReference type="GO" id="GO:0016051">
    <property type="term" value="P:carbohydrate biosynthetic process"/>
    <property type="evidence" value="ECO:0007669"/>
    <property type="project" value="InterPro"/>
</dbReference>
<sequence length="360" mass="41043">MLEASNVLIWRRRRRHSHLLGFLFLSHPMEARGAMACRRPRRRLGRLLSAGLAACLLLTLLISLDLLPAPLVSRRPRPAARRTGPTPDTFTWSQVLPDTYTWSQAEVDDTMLSRVDHLATVCKKHKLGLWQEPGVYPDIAPYPPSPQYGVWYFNRKYKLGYCPLYKSGSTSWLYNFALLGGYTEEQIARSARQISDISRSVTPELEFDGARQRLISAYRDKLENIRVGLQHGTEHFYKKYGRRIVEKYRRKGAGVLGRGWDALNVMREVINRVAFQPGHGDDERVPPLGIEPTFGEFVQYLIDTDLANYADDHWIPYYLFSPGLTQSRLRDEYQSAGIRHALGSGIVGGHIGPRAPIRPQ</sequence>
<dbReference type="EMBL" id="VIIS01001403">
    <property type="protein sequence ID" value="KAF0298912.1"/>
    <property type="molecule type" value="Genomic_DNA"/>
</dbReference>
<comment type="similarity">
    <text evidence="2 9">Belongs to the sulfotransferase 2 family.</text>
</comment>
<dbReference type="GO" id="GO:0008146">
    <property type="term" value="F:sulfotransferase activity"/>
    <property type="evidence" value="ECO:0007669"/>
    <property type="project" value="InterPro"/>
</dbReference>
<evidence type="ECO:0000256" key="1">
    <source>
        <dbReference type="ARBA" id="ARBA00004323"/>
    </source>
</evidence>
<dbReference type="OrthoDB" id="2019940at2759"/>
<dbReference type="InterPro" id="IPR005331">
    <property type="entry name" value="Sulfotransferase"/>
</dbReference>
<keyword evidence="5 9" id="KW-1133">Transmembrane helix</keyword>
<protein>
    <recommendedName>
        <fullName evidence="9">Carbohydrate sulfotransferase</fullName>
        <ecNumber evidence="9">2.8.2.-</ecNumber>
    </recommendedName>
</protein>
<proteinExistence type="inferred from homology"/>
<evidence type="ECO:0000256" key="7">
    <source>
        <dbReference type="ARBA" id="ARBA00023136"/>
    </source>
</evidence>
<comment type="subcellular location">
    <subcellularLocation>
        <location evidence="1 9">Golgi apparatus membrane</location>
        <topology evidence="1 9">Single-pass type II membrane protein</topology>
    </subcellularLocation>
</comment>
<keyword evidence="3 9" id="KW-0808">Transferase</keyword>
<evidence type="ECO:0000313" key="11">
    <source>
        <dbReference type="Proteomes" id="UP000440578"/>
    </source>
</evidence>
<evidence type="ECO:0000313" key="10">
    <source>
        <dbReference type="EMBL" id="KAF0298912.1"/>
    </source>
</evidence>
<evidence type="ECO:0000256" key="9">
    <source>
        <dbReference type="RuleBase" id="RU364020"/>
    </source>
</evidence>
<comment type="caution">
    <text evidence="10">The sequence shown here is derived from an EMBL/GenBank/DDBJ whole genome shotgun (WGS) entry which is preliminary data.</text>
</comment>
<keyword evidence="11" id="KW-1185">Reference proteome</keyword>
<evidence type="ECO:0000256" key="6">
    <source>
        <dbReference type="ARBA" id="ARBA00023034"/>
    </source>
</evidence>
<dbReference type="GO" id="GO:0000139">
    <property type="term" value="C:Golgi membrane"/>
    <property type="evidence" value="ECO:0007669"/>
    <property type="project" value="UniProtKB-SubCell"/>
</dbReference>
<accession>A0A6A4W7H7</accession>
<evidence type="ECO:0000256" key="8">
    <source>
        <dbReference type="ARBA" id="ARBA00023180"/>
    </source>
</evidence>
<keyword evidence="6 9" id="KW-0333">Golgi apparatus</keyword>
<name>A0A6A4W7H7_AMPAM</name>
<evidence type="ECO:0000256" key="5">
    <source>
        <dbReference type="ARBA" id="ARBA00022989"/>
    </source>
</evidence>